<reference evidence="12" key="2">
    <citation type="journal article" date="2021" name="PeerJ">
        <title>Extensive microbial diversity within the chicken gut microbiome revealed by metagenomics and culture.</title>
        <authorList>
            <person name="Gilroy R."/>
            <person name="Ravi A."/>
            <person name="Getino M."/>
            <person name="Pursley I."/>
            <person name="Horton D.L."/>
            <person name="Alikhan N.F."/>
            <person name="Baker D."/>
            <person name="Gharbi K."/>
            <person name="Hall N."/>
            <person name="Watson M."/>
            <person name="Adriaenssens E.M."/>
            <person name="Foster-Nyarko E."/>
            <person name="Jarju S."/>
            <person name="Secka A."/>
            <person name="Antonio M."/>
            <person name="Oren A."/>
            <person name="Chaudhuri R.R."/>
            <person name="La Ragione R."/>
            <person name="Hildebrand F."/>
            <person name="Pallen M.J."/>
        </authorList>
    </citation>
    <scope>NUCLEOTIDE SEQUENCE</scope>
    <source>
        <strain evidence="12">ChiW17-6978</strain>
    </source>
</reference>
<dbReference type="GO" id="GO:0005576">
    <property type="term" value="C:extracellular region"/>
    <property type="evidence" value="ECO:0007669"/>
    <property type="project" value="UniProtKB-SubCell"/>
</dbReference>
<dbReference type="AlphaFoldDB" id="A0A9D1GS10"/>
<dbReference type="InterPro" id="IPR006626">
    <property type="entry name" value="PbH1"/>
</dbReference>
<feature type="signal peptide" evidence="10">
    <location>
        <begin position="1"/>
        <end position="24"/>
    </location>
</feature>
<name>A0A9D1GS10_9MOLU</name>
<evidence type="ECO:0000259" key="11">
    <source>
        <dbReference type="Pfam" id="PF22842"/>
    </source>
</evidence>
<dbReference type="InterPro" id="IPR042229">
    <property type="entry name" value="Listeria/Bacterioides_rpt_sf"/>
</dbReference>
<evidence type="ECO:0000256" key="7">
    <source>
        <dbReference type="ARBA" id="ARBA00022837"/>
    </source>
</evidence>
<keyword evidence="5" id="KW-0479">Metal-binding</keyword>
<dbReference type="InterPro" id="IPR011050">
    <property type="entry name" value="Pectin_lyase_fold/virulence"/>
</dbReference>
<dbReference type="Gene3D" id="2.160.20.110">
    <property type="match status" value="1"/>
</dbReference>
<feature type="chain" id="PRO_5039578849" evidence="10">
    <location>
        <begin position="25"/>
        <end position="1072"/>
    </location>
</feature>
<keyword evidence="6 10" id="KW-0732">Signal</keyword>
<comment type="cofactor">
    <cofactor evidence="1">
        <name>Ca(2+)</name>
        <dbReference type="ChEBI" id="CHEBI:29108"/>
    </cofactor>
</comment>
<dbReference type="InterPro" id="IPR053868">
    <property type="entry name" value="Pel9A-like_beta_helix"/>
</dbReference>
<evidence type="ECO:0000256" key="10">
    <source>
        <dbReference type="SAM" id="SignalP"/>
    </source>
</evidence>
<keyword evidence="4" id="KW-0964">Secreted</keyword>
<evidence type="ECO:0000256" key="9">
    <source>
        <dbReference type="ARBA" id="ARBA00038263"/>
    </source>
</evidence>
<dbReference type="Pfam" id="PF09479">
    <property type="entry name" value="Flg_new"/>
    <property type="match status" value="2"/>
</dbReference>
<evidence type="ECO:0000256" key="6">
    <source>
        <dbReference type="ARBA" id="ARBA00022729"/>
    </source>
</evidence>
<feature type="domain" description="Pel9A-like right handed beta-helix region" evidence="11">
    <location>
        <begin position="240"/>
        <end position="472"/>
    </location>
</feature>
<evidence type="ECO:0000313" key="12">
    <source>
        <dbReference type="EMBL" id="HIT50413.1"/>
    </source>
</evidence>
<organism evidence="12 13">
    <name type="scientific">Candidatus Pelethenecus faecipullorum</name>
    <dbReference type="NCBI Taxonomy" id="2840900"/>
    <lineage>
        <taxon>Bacteria</taxon>
        <taxon>Bacillati</taxon>
        <taxon>Mycoplasmatota</taxon>
        <taxon>Mollicutes</taxon>
        <taxon>Candidatus Pelethenecus</taxon>
    </lineage>
</organism>
<dbReference type="GO" id="GO:0016837">
    <property type="term" value="F:carbon-oxygen lyase activity, acting on polysaccharides"/>
    <property type="evidence" value="ECO:0007669"/>
    <property type="project" value="TreeGrafter"/>
</dbReference>
<dbReference type="Gene3D" id="2.60.40.4270">
    <property type="entry name" value="Listeria-Bacteroides repeat domain"/>
    <property type="match status" value="2"/>
</dbReference>
<dbReference type="Proteomes" id="UP000886758">
    <property type="component" value="Unassembled WGS sequence"/>
</dbReference>
<dbReference type="PROSITE" id="PS51257">
    <property type="entry name" value="PROKAR_LIPOPROTEIN"/>
    <property type="match status" value="1"/>
</dbReference>
<comment type="subcellular location">
    <subcellularLocation>
        <location evidence="2">Cell envelope</location>
    </subcellularLocation>
    <subcellularLocation>
        <location evidence="3">Secreted</location>
    </subcellularLocation>
</comment>
<dbReference type="PANTHER" id="PTHR40088">
    <property type="entry name" value="PECTATE LYASE (EUROFUNG)"/>
    <property type="match status" value="1"/>
</dbReference>
<dbReference type="PANTHER" id="PTHR40088:SF1">
    <property type="entry name" value="PECTATE LYASE PEL9"/>
    <property type="match status" value="1"/>
</dbReference>
<protein>
    <submittedName>
        <fullName evidence="12">InlB B-repeat-containing protein</fullName>
    </submittedName>
</protein>
<evidence type="ECO:0000256" key="3">
    <source>
        <dbReference type="ARBA" id="ARBA00004613"/>
    </source>
</evidence>
<dbReference type="Gene3D" id="2.160.20.10">
    <property type="entry name" value="Single-stranded right-handed beta-helix, Pectin lyase-like"/>
    <property type="match status" value="1"/>
</dbReference>
<evidence type="ECO:0000256" key="4">
    <source>
        <dbReference type="ARBA" id="ARBA00022525"/>
    </source>
</evidence>
<dbReference type="SMART" id="SM00710">
    <property type="entry name" value="PbH1"/>
    <property type="match status" value="6"/>
</dbReference>
<sequence>MFKKFVLVCSLFLLCAGLLTVASCKDETKGNDEVILTFVTNGGQELEAMKGKPGEALQLPIPVFDGYSFAYWAKDELLENKFESSVFPEENMTLYAKWLANYRELTVVYHNGLPSLKKKVIETTAVSLENPTLEGCRFAGWYTDEPLTLAFNGTMPKSDLTVYAKWEKEEDTAFVSPKGNPQASGSWFDPLDFDTALARMKRGAQNQLHQLYLQSGTYEFSTRKIVDTDMSGTVDSYQIIAGVDGDSLPIFDYSQQEYGQRGFDIRADYVHLSNLIVERAGAYGIYVGGSHNIVENCVTRYNRNTGLGIARWDDSQNTLDKYPSDNLILKCTSHDNFDYNNGGEDADGFSAKLTVGHNNIFDSCIAFANSDDGWDLYSKSSSGNTGVTKIINCIAFRNGFLSDIGDENNTSSYNNGRTRDGDGNGFKLGGEVMYTNAYLENCISFENGAHGYTDNSNPGILNLKNCTAYNNGLFEAGRYQNFNLARTTDSLNVYDGLLSIATSNYSQSCADEFRGPISNSLVLHTADQKLQYYAILDVINGNSRIEELSGTPVTVNAADVFEKTDVRAFYVQTVASADEVHKVLRNQDGSINLGSYLKINDDALQNLQLDFIGGRLAMDSWEEYRHHESLAIPQGATADTVVAYQIYNQLFVMCNEEAVYEDLDLYKTILGHPIHWTSSHPDIVTVDLENPNPKDASKGTDTYYWGIVKNPSSDQQVTLTATISIGDVELQKEFKLLIKALKPMIGDIEITYPDVILQGEPFDPVMTVYDLNGRSDDQVISSENLVVTTRIFYEIYGQQIEIEELNTEIPGTYKIEYSVALKDSDQMKTETIVLDVVNIASPVEIEEVTALASGGASVRVKVNWATGKIFAIAVAKGSPAPTALDVITANDYQVGDISVEVKDFTSSDISSLEFTIGFANAAYGDYTYYLVVQNENGLSEVASVDAVAPTYISTAQELYDVLHRDVLNTEYIVLSNDIDLKDVTWDMAEVTFAGIFDGAGYTISNLTIQYDGVTYAGLFYETNGALIQNVTLKEVQIQAPNSTGAAALIGKASATNVSNVKIRNVRVSGVES</sequence>
<keyword evidence="8" id="KW-0456">Lyase</keyword>
<evidence type="ECO:0000256" key="2">
    <source>
        <dbReference type="ARBA" id="ARBA00004196"/>
    </source>
</evidence>
<evidence type="ECO:0000256" key="5">
    <source>
        <dbReference type="ARBA" id="ARBA00022723"/>
    </source>
</evidence>
<comment type="similarity">
    <text evidence="9">Belongs to the polysaccharide lyase 9 family.</text>
</comment>
<dbReference type="InterPro" id="IPR012334">
    <property type="entry name" value="Pectin_lyas_fold"/>
</dbReference>
<evidence type="ECO:0000256" key="1">
    <source>
        <dbReference type="ARBA" id="ARBA00001913"/>
    </source>
</evidence>
<evidence type="ECO:0000313" key="13">
    <source>
        <dbReference type="Proteomes" id="UP000886758"/>
    </source>
</evidence>
<dbReference type="InterPro" id="IPR052052">
    <property type="entry name" value="Polysaccharide_Lyase_9"/>
</dbReference>
<dbReference type="SUPFAM" id="SSF51126">
    <property type="entry name" value="Pectin lyase-like"/>
    <property type="match status" value="1"/>
</dbReference>
<dbReference type="EMBL" id="DVLF01000165">
    <property type="protein sequence ID" value="HIT50413.1"/>
    <property type="molecule type" value="Genomic_DNA"/>
</dbReference>
<accession>A0A9D1GS10</accession>
<dbReference type="GO" id="GO:0030313">
    <property type="term" value="C:cell envelope"/>
    <property type="evidence" value="ECO:0007669"/>
    <property type="project" value="UniProtKB-SubCell"/>
</dbReference>
<comment type="caution">
    <text evidence="12">The sequence shown here is derived from an EMBL/GenBank/DDBJ whole genome shotgun (WGS) entry which is preliminary data.</text>
</comment>
<dbReference type="Pfam" id="PF22842">
    <property type="entry name" value="Pel9A-like_beta_helix"/>
    <property type="match status" value="1"/>
</dbReference>
<gene>
    <name evidence="12" type="ORF">IAD46_05240</name>
</gene>
<reference evidence="12" key="1">
    <citation type="submission" date="2020-10" db="EMBL/GenBank/DDBJ databases">
        <authorList>
            <person name="Gilroy R."/>
        </authorList>
    </citation>
    <scope>NUCLEOTIDE SEQUENCE</scope>
    <source>
        <strain evidence="12">ChiW17-6978</strain>
    </source>
</reference>
<keyword evidence="7" id="KW-0106">Calcium</keyword>
<evidence type="ECO:0000256" key="8">
    <source>
        <dbReference type="ARBA" id="ARBA00023239"/>
    </source>
</evidence>
<proteinExistence type="inferred from homology"/>
<feature type="non-terminal residue" evidence="12">
    <location>
        <position position="1072"/>
    </location>
</feature>
<dbReference type="GO" id="GO:0046872">
    <property type="term" value="F:metal ion binding"/>
    <property type="evidence" value="ECO:0007669"/>
    <property type="project" value="UniProtKB-KW"/>
</dbReference>
<dbReference type="InterPro" id="IPR013378">
    <property type="entry name" value="InlB-like_B-rpt"/>
</dbReference>